<evidence type="ECO:0000313" key="1">
    <source>
        <dbReference type="EMBL" id="CPR15010.1"/>
    </source>
</evidence>
<dbReference type="KEGG" id="fiy:BN1229_v1_0167"/>
<proteinExistence type="predicted"/>
<keyword evidence="2" id="KW-1185">Reference proteome</keyword>
<name>A0A0D6J9S4_9HYPH</name>
<accession>A0A0D6J9S4</accession>
<organism evidence="1 2">
    <name type="scientific">Candidatus Filomicrobium marinum</name>
    <dbReference type="NCBI Taxonomy" id="1608628"/>
    <lineage>
        <taxon>Bacteria</taxon>
        <taxon>Pseudomonadati</taxon>
        <taxon>Pseudomonadota</taxon>
        <taxon>Alphaproteobacteria</taxon>
        <taxon>Hyphomicrobiales</taxon>
        <taxon>Hyphomicrobiaceae</taxon>
        <taxon>Filomicrobium</taxon>
    </lineage>
</organism>
<dbReference type="EMBL" id="LN829119">
    <property type="protein sequence ID" value="CPR15010.1"/>
    <property type="molecule type" value="Genomic_DNA"/>
</dbReference>
<evidence type="ECO:0000313" key="2">
    <source>
        <dbReference type="Proteomes" id="UP000033187"/>
    </source>
</evidence>
<dbReference type="Proteomes" id="UP000033187">
    <property type="component" value="Chromosome 1"/>
</dbReference>
<gene>
    <name evidence="1" type="ORF">YBN1229_v1_0167</name>
</gene>
<reference evidence="2" key="1">
    <citation type="submission" date="2015-02" db="EMBL/GenBank/DDBJ databases">
        <authorList>
            <person name="Chooi Y.-H."/>
        </authorList>
    </citation>
    <scope>NUCLEOTIDE SEQUENCE [LARGE SCALE GENOMIC DNA]</scope>
    <source>
        <strain evidence="2">strain Y</strain>
    </source>
</reference>
<dbReference type="AlphaFoldDB" id="A0A0D6J9S4"/>
<dbReference type="KEGG" id="fil:BN1229_v1_0163"/>
<sequence length="68" mass="7953">MRQTHSQPIPAGLAQVPQLRQEEILKKLTGFVVRLTKRKGSLDNERRQIRYAEATFTPRLRGRSEHTR</sequence>
<protein>
    <recommendedName>
        <fullName evidence="3">Transposase</fullName>
    </recommendedName>
</protein>
<evidence type="ECO:0008006" key="3">
    <source>
        <dbReference type="Google" id="ProtNLM"/>
    </source>
</evidence>